<accession>A0A6L5JT48</accession>
<gene>
    <name evidence="1" type="ORF">GHK24_00230</name>
</gene>
<dbReference type="Proteomes" id="UP000480275">
    <property type="component" value="Unassembled WGS sequence"/>
</dbReference>
<sequence length="104" mass="11552">MKQRVLKIAHGSEPAIARLCERLRASPGVQDVVVASPCLRVDYELRRISLTHIEAMAEEEGVRFRAGLHAIARDFWKYLECNELANAAAPANGACCNRPPGRIR</sequence>
<reference evidence="1 2" key="1">
    <citation type="submission" date="2019-10" db="EMBL/GenBank/DDBJ databases">
        <title>Whole-genome sequence of the purple nonsulfur photosynthetic bacterium Rhodocyclus tenuis.</title>
        <authorList>
            <person name="Kyndt J.A."/>
            <person name="Meyer T.E."/>
        </authorList>
    </citation>
    <scope>NUCLEOTIDE SEQUENCE [LARGE SCALE GENOMIC DNA]</scope>
    <source>
        <strain evidence="1 2">DSM 110</strain>
    </source>
</reference>
<evidence type="ECO:0000313" key="2">
    <source>
        <dbReference type="Proteomes" id="UP000480275"/>
    </source>
</evidence>
<name>A0A6L5JT48_RHOTE</name>
<evidence type="ECO:0008006" key="3">
    <source>
        <dbReference type="Google" id="ProtNLM"/>
    </source>
</evidence>
<dbReference type="OrthoDB" id="9793685at2"/>
<dbReference type="AlphaFoldDB" id="A0A6L5JT48"/>
<dbReference type="Gene3D" id="3.30.70.100">
    <property type="match status" value="1"/>
</dbReference>
<evidence type="ECO:0000313" key="1">
    <source>
        <dbReference type="EMBL" id="MQY50211.1"/>
    </source>
</evidence>
<organism evidence="1 2">
    <name type="scientific">Rhodocyclus tenuis</name>
    <name type="common">Rhodospirillum tenue</name>
    <dbReference type="NCBI Taxonomy" id="1066"/>
    <lineage>
        <taxon>Bacteria</taxon>
        <taxon>Pseudomonadati</taxon>
        <taxon>Pseudomonadota</taxon>
        <taxon>Betaproteobacteria</taxon>
        <taxon>Rhodocyclales</taxon>
        <taxon>Rhodocyclaceae</taxon>
        <taxon>Rhodocyclus</taxon>
    </lineage>
</organism>
<proteinExistence type="predicted"/>
<protein>
    <recommendedName>
        <fullName evidence="3">Cation transporter</fullName>
    </recommendedName>
</protein>
<dbReference type="EMBL" id="WIXJ01000001">
    <property type="protein sequence ID" value="MQY50211.1"/>
    <property type="molecule type" value="Genomic_DNA"/>
</dbReference>
<comment type="caution">
    <text evidence="1">The sequence shown here is derived from an EMBL/GenBank/DDBJ whole genome shotgun (WGS) entry which is preliminary data.</text>
</comment>